<keyword evidence="1" id="KW-0472">Membrane</keyword>
<dbReference type="RefSeq" id="WP_344635914.1">
    <property type="nucleotide sequence ID" value="NZ_BAAATR010000006.1"/>
</dbReference>
<name>A0ABN3DQK3_9ACTN</name>
<keyword evidence="3" id="KW-1185">Reference proteome</keyword>
<keyword evidence="1" id="KW-0812">Transmembrane</keyword>
<comment type="caution">
    <text evidence="2">The sequence shown here is derived from an EMBL/GenBank/DDBJ whole genome shotgun (WGS) entry which is preliminary data.</text>
</comment>
<organism evidence="2 3">
    <name type="scientific">Kitasatospora cystarginea</name>
    <dbReference type="NCBI Taxonomy" id="58350"/>
    <lineage>
        <taxon>Bacteria</taxon>
        <taxon>Bacillati</taxon>
        <taxon>Actinomycetota</taxon>
        <taxon>Actinomycetes</taxon>
        <taxon>Kitasatosporales</taxon>
        <taxon>Streptomycetaceae</taxon>
        <taxon>Kitasatospora</taxon>
    </lineage>
</organism>
<evidence type="ECO:0000256" key="1">
    <source>
        <dbReference type="SAM" id="Phobius"/>
    </source>
</evidence>
<evidence type="ECO:0000313" key="3">
    <source>
        <dbReference type="Proteomes" id="UP001500305"/>
    </source>
</evidence>
<accession>A0ABN3DQK3</accession>
<keyword evidence="1" id="KW-1133">Transmembrane helix</keyword>
<dbReference type="Proteomes" id="UP001500305">
    <property type="component" value="Unassembled WGS sequence"/>
</dbReference>
<reference evidence="2 3" key="1">
    <citation type="journal article" date="2019" name="Int. J. Syst. Evol. Microbiol.">
        <title>The Global Catalogue of Microorganisms (GCM) 10K type strain sequencing project: providing services to taxonomists for standard genome sequencing and annotation.</title>
        <authorList>
            <consortium name="The Broad Institute Genomics Platform"/>
            <consortium name="The Broad Institute Genome Sequencing Center for Infectious Disease"/>
            <person name="Wu L."/>
            <person name="Ma J."/>
        </authorList>
    </citation>
    <scope>NUCLEOTIDE SEQUENCE [LARGE SCALE GENOMIC DNA]</scope>
    <source>
        <strain evidence="2 3">JCM 7356</strain>
    </source>
</reference>
<gene>
    <name evidence="2" type="ORF">GCM10010430_20070</name>
</gene>
<dbReference type="EMBL" id="BAAATR010000006">
    <property type="protein sequence ID" value="GAA2238960.1"/>
    <property type="molecule type" value="Genomic_DNA"/>
</dbReference>
<proteinExistence type="predicted"/>
<feature type="transmembrane region" description="Helical" evidence="1">
    <location>
        <begin position="15"/>
        <end position="37"/>
    </location>
</feature>
<protein>
    <recommendedName>
        <fullName evidence="4">Flp pilus-assembly TadG-like N-terminal domain-containing protein</fullName>
    </recommendedName>
</protein>
<sequence>MPRRSGRGRGAAPDAGAVSTFVAICAAGLVVVIGIVLDCGGRLREIENTDARAQEAARVVGQQLDQAAVLRGDGYPVIGAREHDLDVATRAADAYLDQYHLSADVTFKDDHTVQVSIDTTYRTALLGAINVNTLPVHGQGTATLVHGVTEAENG</sequence>
<evidence type="ECO:0008006" key="4">
    <source>
        <dbReference type="Google" id="ProtNLM"/>
    </source>
</evidence>
<evidence type="ECO:0000313" key="2">
    <source>
        <dbReference type="EMBL" id="GAA2238960.1"/>
    </source>
</evidence>